<evidence type="ECO:0000313" key="2">
    <source>
        <dbReference type="EMBL" id="MBA4678643.1"/>
    </source>
</evidence>
<dbReference type="EMBL" id="GISG01279913">
    <property type="protein sequence ID" value="MBA4678643.1"/>
    <property type="molecule type" value="Transcribed_RNA"/>
</dbReference>
<dbReference type="AlphaFoldDB" id="A0A7C9EYU0"/>
<reference evidence="2" key="2">
    <citation type="submission" date="2020-07" db="EMBL/GenBank/DDBJ databases">
        <authorList>
            <person name="Vera ALvarez R."/>
            <person name="Arias-Moreno D.M."/>
            <person name="Jimenez-Jacinto V."/>
            <person name="Jimenez-Bremont J.F."/>
            <person name="Swaminathan K."/>
            <person name="Moose S.P."/>
            <person name="Guerrero-Gonzalez M.L."/>
            <person name="Marino-Ramirez L."/>
            <person name="Landsman D."/>
            <person name="Rodriguez-Kessler M."/>
            <person name="Delgado-Sanchez P."/>
        </authorList>
    </citation>
    <scope>NUCLEOTIDE SEQUENCE</scope>
    <source>
        <tissue evidence="2">Cladode</tissue>
    </source>
</reference>
<protein>
    <submittedName>
        <fullName evidence="2">Uncharacterized protein</fullName>
    </submittedName>
</protein>
<evidence type="ECO:0000256" key="1">
    <source>
        <dbReference type="SAM" id="MobiDB-lite"/>
    </source>
</evidence>
<feature type="region of interest" description="Disordered" evidence="1">
    <location>
        <begin position="25"/>
        <end position="44"/>
    </location>
</feature>
<accession>A0A7C9EYU0</accession>
<organism evidence="2">
    <name type="scientific">Opuntia streptacantha</name>
    <name type="common">Prickly pear cactus</name>
    <name type="synonym">Opuntia cardona</name>
    <dbReference type="NCBI Taxonomy" id="393608"/>
    <lineage>
        <taxon>Eukaryota</taxon>
        <taxon>Viridiplantae</taxon>
        <taxon>Streptophyta</taxon>
        <taxon>Embryophyta</taxon>
        <taxon>Tracheophyta</taxon>
        <taxon>Spermatophyta</taxon>
        <taxon>Magnoliopsida</taxon>
        <taxon>eudicotyledons</taxon>
        <taxon>Gunneridae</taxon>
        <taxon>Pentapetalae</taxon>
        <taxon>Caryophyllales</taxon>
        <taxon>Cactineae</taxon>
        <taxon>Cactaceae</taxon>
        <taxon>Opuntioideae</taxon>
        <taxon>Opuntia</taxon>
    </lineage>
</organism>
<sequence length="141" mass="16018">MADIERLDALDFRTLTWSFPSRPISASVSRKSRPSNETTSESTLNDTIDAAVSGNCSMIKILAPRYSNKNKSKVYQMMHCKTTTCTIRLPEYGPYMAIKRGIPMTKVLGSVDREKMVIIHSRDPCRVRFVHRAKITSIMIF</sequence>
<reference evidence="2" key="1">
    <citation type="journal article" date="2013" name="J. Plant Res.">
        <title>Effect of fungi and light on seed germination of three Opuntia species from semiarid lands of central Mexico.</title>
        <authorList>
            <person name="Delgado-Sanchez P."/>
            <person name="Jimenez-Bremont J.F."/>
            <person name="Guerrero-Gonzalez Mde L."/>
            <person name="Flores J."/>
        </authorList>
    </citation>
    <scope>NUCLEOTIDE SEQUENCE</scope>
    <source>
        <tissue evidence="2">Cladode</tissue>
    </source>
</reference>
<name>A0A7C9EYU0_OPUST</name>
<proteinExistence type="predicted"/>